<dbReference type="PANTHER" id="PTHR24221:SF248">
    <property type="entry name" value="ABC TRANSPORTER TRANSMEMBRANE REGION"/>
    <property type="match status" value="1"/>
</dbReference>
<dbReference type="GO" id="GO:0034040">
    <property type="term" value="F:ATPase-coupled lipid transmembrane transporter activity"/>
    <property type="evidence" value="ECO:0007669"/>
    <property type="project" value="TreeGrafter"/>
</dbReference>
<organism evidence="11 12">
    <name type="scientific">Tritonibacter scottomollicae</name>
    <name type="common">Epibacterium scottomollicae</name>
    <dbReference type="NCBI Taxonomy" id="483013"/>
    <lineage>
        <taxon>Bacteria</taxon>
        <taxon>Pseudomonadati</taxon>
        <taxon>Pseudomonadota</taxon>
        <taxon>Alphaproteobacteria</taxon>
        <taxon>Rhodobacterales</taxon>
        <taxon>Paracoccaceae</taxon>
        <taxon>Tritonibacter</taxon>
    </lineage>
</organism>
<name>A0A2T1AI71_TRISK</name>
<dbReference type="InterPro" id="IPR039421">
    <property type="entry name" value="Type_1_exporter"/>
</dbReference>
<evidence type="ECO:0000256" key="7">
    <source>
        <dbReference type="SAM" id="MobiDB-lite"/>
    </source>
</evidence>
<dbReference type="GO" id="GO:0140359">
    <property type="term" value="F:ABC-type transporter activity"/>
    <property type="evidence" value="ECO:0007669"/>
    <property type="project" value="InterPro"/>
</dbReference>
<feature type="transmembrane region" description="Helical" evidence="8">
    <location>
        <begin position="425"/>
        <end position="443"/>
    </location>
</feature>
<feature type="transmembrane region" description="Helical" evidence="8">
    <location>
        <begin position="290"/>
        <end position="312"/>
    </location>
</feature>
<dbReference type="Pfam" id="PF00664">
    <property type="entry name" value="ABC_membrane"/>
    <property type="match status" value="1"/>
</dbReference>
<evidence type="ECO:0000259" key="9">
    <source>
        <dbReference type="PROSITE" id="PS50893"/>
    </source>
</evidence>
<dbReference type="Gene3D" id="1.20.1560.10">
    <property type="entry name" value="ABC transporter type 1, transmembrane domain"/>
    <property type="match status" value="1"/>
</dbReference>
<dbReference type="Gene3D" id="3.40.50.300">
    <property type="entry name" value="P-loop containing nucleotide triphosphate hydrolases"/>
    <property type="match status" value="1"/>
</dbReference>
<dbReference type="SUPFAM" id="SSF52540">
    <property type="entry name" value="P-loop containing nucleoside triphosphate hydrolases"/>
    <property type="match status" value="1"/>
</dbReference>
<gene>
    <name evidence="11" type="ORF">CLV89_10460</name>
</gene>
<dbReference type="InterPro" id="IPR003439">
    <property type="entry name" value="ABC_transporter-like_ATP-bd"/>
</dbReference>
<feature type="transmembrane region" description="Helical" evidence="8">
    <location>
        <begin position="324"/>
        <end position="344"/>
    </location>
</feature>
<feature type="domain" description="ABC transporter" evidence="9">
    <location>
        <begin position="602"/>
        <end position="835"/>
    </location>
</feature>
<dbReference type="Pfam" id="PF00005">
    <property type="entry name" value="ABC_tran"/>
    <property type="match status" value="1"/>
</dbReference>
<keyword evidence="5 8" id="KW-1133">Transmembrane helix</keyword>
<dbReference type="GO" id="GO:0005886">
    <property type="term" value="C:plasma membrane"/>
    <property type="evidence" value="ECO:0007669"/>
    <property type="project" value="UniProtKB-SubCell"/>
</dbReference>
<protein>
    <submittedName>
        <fullName evidence="11">ATP-binding cassette subfamily C protein LapB</fullName>
    </submittedName>
</protein>
<dbReference type="InterPro" id="IPR017750">
    <property type="entry name" value="ATPase_T1SS"/>
</dbReference>
<feature type="region of interest" description="Disordered" evidence="7">
    <location>
        <begin position="1"/>
        <end position="112"/>
    </location>
</feature>
<comment type="caution">
    <text evidence="11">The sequence shown here is derived from an EMBL/GenBank/DDBJ whole genome shotgun (WGS) entry which is preliminary data.</text>
</comment>
<dbReference type="InterPro" id="IPR011527">
    <property type="entry name" value="ABC1_TM_dom"/>
</dbReference>
<evidence type="ECO:0000256" key="4">
    <source>
        <dbReference type="ARBA" id="ARBA00022840"/>
    </source>
</evidence>
<dbReference type="PROSITE" id="PS50893">
    <property type="entry name" value="ABC_TRANSPORTER_2"/>
    <property type="match status" value="1"/>
</dbReference>
<feature type="compositionally biased region" description="Low complexity" evidence="7">
    <location>
        <begin position="76"/>
        <end position="90"/>
    </location>
</feature>
<dbReference type="EMBL" id="PVUF01000004">
    <property type="protein sequence ID" value="PRZ48237.1"/>
    <property type="molecule type" value="Genomic_DNA"/>
</dbReference>
<dbReference type="InterPro" id="IPR036640">
    <property type="entry name" value="ABC1_TM_sf"/>
</dbReference>
<evidence type="ECO:0000313" key="12">
    <source>
        <dbReference type="Proteomes" id="UP000237718"/>
    </source>
</evidence>
<evidence type="ECO:0000313" key="11">
    <source>
        <dbReference type="EMBL" id="PRZ48237.1"/>
    </source>
</evidence>
<dbReference type="SUPFAM" id="SSF90123">
    <property type="entry name" value="ABC transporter transmembrane region"/>
    <property type="match status" value="1"/>
</dbReference>
<evidence type="ECO:0000256" key="1">
    <source>
        <dbReference type="ARBA" id="ARBA00004651"/>
    </source>
</evidence>
<dbReference type="OrthoDB" id="9808328at2"/>
<evidence type="ECO:0000256" key="8">
    <source>
        <dbReference type="SAM" id="Phobius"/>
    </source>
</evidence>
<reference evidence="11 12" key="1">
    <citation type="submission" date="2018-03" db="EMBL/GenBank/DDBJ databases">
        <title>Genomic Encyclopedia of Archaeal and Bacterial Type Strains, Phase II (KMG-II): from individual species to whole genera.</title>
        <authorList>
            <person name="Goeker M."/>
        </authorList>
    </citation>
    <scope>NUCLEOTIDE SEQUENCE [LARGE SCALE GENOMIC DNA]</scope>
    <source>
        <strain evidence="11 12">DSM 25328</strain>
    </source>
</reference>
<dbReference type="AlphaFoldDB" id="A0A2T1AI71"/>
<keyword evidence="6 8" id="KW-0472">Membrane</keyword>
<evidence type="ECO:0000256" key="6">
    <source>
        <dbReference type="ARBA" id="ARBA00023136"/>
    </source>
</evidence>
<proteinExistence type="predicted"/>
<keyword evidence="4 11" id="KW-0067">ATP-binding</keyword>
<feature type="transmembrane region" description="Helical" evidence="8">
    <location>
        <begin position="396"/>
        <end position="419"/>
    </location>
</feature>
<evidence type="ECO:0000259" key="10">
    <source>
        <dbReference type="PROSITE" id="PS50929"/>
    </source>
</evidence>
<dbReference type="RefSeq" id="WP_106163187.1">
    <property type="nucleotide sequence ID" value="NZ_PVUF01000004.1"/>
</dbReference>
<dbReference type="NCBIfam" id="TIGR03375">
    <property type="entry name" value="type_I_sec_LssB"/>
    <property type="match status" value="1"/>
</dbReference>
<dbReference type="InterPro" id="IPR027417">
    <property type="entry name" value="P-loop_NTPase"/>
</dbReference>
<dbReference type="GO" id="GO:0005524">
    <property type="term" value="F:ATP binding"/>
    <property type="evidence" value="ECO:0007669"/>
    <property type="project" value="UniProtKB-KW"/>
</dbReference>
<sequence length="835" mass="90287">MTDRDSHSQNEPAQKPAKRGLKLSSISGGLTSKQRKGSDKGKKAPVKISMISPVTAPAPVAGQDDKTASPPPPAAQPDAAAAPARSAFDANQPLPNLPSAPESDATEAKDQDEVVAAVEPTPVAPSSSQDDEAAHHARLKARAHLMCRLAALRGCTLAPQDMIEHLQTSGPASLRPEAMMSALITAGLKARVQQVKRPTPRHWPGIAIMQGGQPVLVLSQGKAGVTIYDTSCPDNRAEVPMQDFMPYFTGQILTTRATLSQLAQRHTPQLDTSHWFWGEFPKYRRQMGEIMLGSLVANVLAVAVALFSLQVYDRVVPHQSQATLWVLAIGALMAITMEGVLKLARARITDAAGRQVDMAVQHKLMRRVIGLRMDQSPLPPSGLFAAMRDFSSVREFFTSSTLSTLADVPFIAVFLLLVASIGGPVVYVIIIGGVLMLLPGYFIQKKMLAMTRQAQGASAKSGRLLQEVVSEMETIKTQRGEERILRLWDELNLLSSQASNGQRKLSSALTYWSQGVQQATYICAVILGTYMVFAGEFTVGTIIATGILTSRTLAPLTQFAGTLARWSNVRAALDALDVIATAPQEREKGRAYLRRETIKGRFELREVVFRYDPDGAPTVDVPAVATTPGQRIAILGVNGSGKSTLLKLLAGLYTPERGRVMIDGTDMSQIEPRDLRRHIGYLGQEVKLFAGTLRDNLNLSLLTHSDERVMEALEFAGLAPFVQTHPRGLDLQIGDGGAGLSIGQRQAVGWARLHLQNPSVVLLDEPTAALDQTLERTLVSRLDGWLGNRTAIIATHRMPILSLTNRTLILQAGRMVVDGPRDEVLAHLNGGSKAS</sequence>
<dbReference type="PANTHER" id="PTHR24221">
    <property type="entry name" value="ATP-BINDING CASSETTE SUB-FAMILY B"/>
    <property type="match status" value="1"/>
</dbReference>
<accession>A0A2T1AI71</accession>
<evidence type="ECO:0000256" key="2">
    <source>
        <dbReference type="ARBA" id="ARBA00022692"/>
    </source>
</evidence>
<dbReference type="SMART" id="SM00382">
    <property type="entry name" value="AAA"/>
    <property type="match status" value="1"/>
</dbReference>
<feature type="domain" description="ABC transmembrane type-1" evidence="10">
    <location>
        <begin position="290"/>
        <end position="568"/>
    </location>
</feature>
<comment type="subcellular location">
    <subcellularLocation>
        <location evidence="1">Cell membrane</location>
        <topology evidence="1">Multi-pass membrane protein</topology>
    </subcellularLocation>
</comment>
<dbReference type="InterPro" id="IPR003593">
    <property type="entry name" value="AAA+_ATPase"/>
</dbReference>
<keyword evidence="2 8" id="KW-0812">Transmembrane</keyword>
<keyword evidence="3" id="KW-0547">Nucleotide-binding</keyword>
<dbReference type="PROSITE" id="PS50929">
    <property type="entry name" value="ABC_TM1F"/>
    <property type="match status" value="1"/>
</dbReference>
<dbReference type="GO" id="GO:0016887">
    <property type="term" value="F:ATP hydrolysis activity"/>
    <property type="evidence" value="ECO:0007669"/>
    <property type="project" value="InterPro"/>
</dbReference>
<dbReference type="Proteomes" id="UP000237718">
    <property type="component" value="Unassembled WGS sequence"/>
</dbReference>
<dbReference type="CDD" id="cd03245">
    <property type="entry name" value="ABCC_bacteriocin_exporters"/>
    <property type="match status" value="1"/>
</dbReference>
<evidence type="ECO:0000256" key="5">
    <source>
        <dbReference type="ARBA" id="ARBA00022989"/>
    </source>
</evidence>
<evidence type="ECO:0000256" key="3">
    <source>
        <dbReference type="ARBA" id="ARBA00022741"/>
    </source>
</evidence>